<evidence type="ECO:0000259" key="2">
    <source>
        <dbReference type="Pfam" id="PF01321"/>
    </source>
</evidence>
<evidence type="ECO:0000259" key="1">
    <source>
        <dbReference type="Pfam" id="PF00557"/>
    </source>
</evidence>
<proteinExistence type="predicted"/>
<dbReference type="InterPro" id="IPR000994">
    <property type="entry name" value="Pept_M24"/>
</dbReference>
<dbReference type="InterPro" id="IPR036005">
    <property type="entry name" value="Creatinase/aminopeptidase-like"/>
</dbReference>
<name>A0A2Z4UCH9_9FIRM</name>
<dbReference type="AlphaFoldDB" id="A0A2Z4UCH9"/>
<feature type="domain" description="Creatinase N-terminal" evidence="2">
    <location>
        <begin position="25"/>
        <end position="152"/>
    </location>
</feature>
<evidence type="ECO:0000313" key="4">
    <source>
        <dbReference type="Proteomes" id="UP000250003"/>
    </source>
</evidence>
<evidence type="ECO:0008006" key="5">
    <source>
        <dbReference type="Google" id="ProtNLM"/>
    </source>
</evidence>
<dbReference type="EMBL" id="CP030280">
    <property type="protein sequence ID" value="AWY98731.1"/>
    <property type="molecule type" value="Genomic_DNA"/>
</dbReference>
<dbReference type="InterPro" id="IPR029149">
    <property type="entry name" value="Creatin/AminoP/Spt16_N"/>
</dbReference>
<feature type="domain" description="Peptidase M24" evidence="1">
    <location>
        <begin position="160"/>
        <end position="361"/>
    </location>
</feature>
<gene>
    <name evidence="3" type="ORF">DQQ01_11905</name>
</gene>
<dbReference type="Gene3D" id="3.90.230.10">
    <property type="entry name" value="Creatinase/methionine aminopeptidase superfamily"/>
    <property type="match status" value="1"/>
</dbReference>
<dbReference type="InterPro" id="IPR050659">
    <property type="entry name" value="Peptidase_M24B"/>
</dbReference>
<dbReference type="Proteomes" id="UP000250003">
    <property type="component" value="Chromosome"/>
</dbReference>
<evidence type="ECO:0000313" key="3">
    <source>
        <dbReference type="EMBL" id="AWY98731.1"/>
    </source>
</evidence>
<keyword evidence="4" id="KW-1185">Reference proteome</keyword>
<dbReference type="OrthoDB" id="9806388at2"/>
<dbReference type="KEGG" id="blau:DQQ01_11905"/>
<accession>A0A2Z4UCH9</accession>
<dbReference type="Gene3D" id="3.40.350.10">
    <property type="entry name" value="Creatinase/prolidase N-terminal domain"/>
    <property type="match status" value="1"/>
</dbReference>
<dbReference type="SUPFAM" id="SSF53092">
    <property type="entry name" value="Creatinase/prolidase N-terminal domain"/>
    <property type="match status" value="1"/>
</dbReference>
<reference evidence="4" key="1">
    <citation type="submission" date="2018-06" db="EMBL/GenBank/DDBJ databases">
        <title>Description of Blautia argi sp. nov., a new anaerobic isolated from dog feces.</title>
        <authorList>
            <person name="Chang Y.-H."/>
            <person name="Paek J."/>
            <person name="Shin Y."/>
        </authorList>
    </citation>
    <scope>NUCLEOTIDE SEQUENCE [LARGE SCALE GENOMIC DNA]</scope>
    <source>
        <strain evidence="4">KCTC 15426</strain>
    </source>
</reference>
<sequence>MFQPQSNFCQNAHGKEGIRMNYQKRVEKIQKKFLEDGLDALLLTRGTDIRYLSGFTGEDKVAVLVLTEKKQFFITDGRFTNQAAMETENWEILLWRSGSSLYKETGLLLHQLQIKRAAVDIYDISHGSYQELSQVWEGSLEFCKPYVSNLRRVKEKEELELIKQACKITEDSFLAFLPKVSVGMTEMELRNILEAEFRVRGSEAVSFDTIVASGSDNGGNPHASLTGRKIEKGDMITVDFGAKYQGYCSDITRTFAVGKPDKKLQEIYQVVYEAKQAGRELLKCGVQASAVDGAIRSVIEQAGYSLVHGPGHGFGLDIHENPFLGPGNAYAMEEMVVHTLEPGIYVPGLGGVRIEDDYLIQKDGGECLTPQITEELIIL</sequence>
<dbReference type="CDD" id="cd01092">
    <property type="entry name" value="APP-like"/>
    <property type="match status" value="1"/>
</dbReference>
<dbReference type="PANTHER" id="PTHR46112">
    <property type="entry name" value="AMINOPEPTIDASE"/>
    <property type="match status" value="1"/>
</dbReference>
<dbReference type="PANTHER" id="PTHR46112:SF3">
    <property type="entry name" value="AMINOPEPTIDASE YPDF"/>
    <property type="match status" value="1"/>
</dbReference>
<dbReference type="Pfam" id="PF01321">
    <property type="entry name" value="Creatinase_N"/>
    <property type="match status" value="1"/>
</dbReference>
<dbReference type="Pfam" id="PF00557">
    <property type="entry name" value="Peptidase_M24"/>
    <property type="match status" value="1"/>
</dbReference>
<protein>
    <recommendedName>
        <fullName evidence="5">Aminopeptidase P family protein</fullName>
    </recommendedName>
</protein>
<dbReference type="SUPFAM" id="SSF55920">
    <property type="entry name" value="Creatinase/aminopeptidase"/>
    <property type="match status" value="1"/>
</dbReference>
<dbReference type="InterPro" id="IPR000587">
    <property type="entry name" value="Creatinase_N"/>
</dbReference>
<organism evidence="3 4">
    <name type="scientific">Blautia argi</name>
    <dbReference type="NCBI Taxonomy" id="1912897"/>
    <lineage>
        <taxon>Bacteria</taxon>
        <taxon>Bacillati</taxon>
        <taxon>Bacillota</taxon>
        <taxon>Clostridia</taxon>
        <taxon>Lachnospirales</taxon>
        <taxon>Lachnospiraceae</taxon>
        <taxon>Blautia</taxon>
    </lineage>
</organism>